<dbReference type="PRINTS" id="PR00985">
    <property type="entry name" value="TRNASYNTHLEU"/>
</dbReference>
<dbReference type="InterPro" id="IPR001412">
    <property type="entry name" value="aa-tRNA-synth_I_CS"/>
</dbReference>
<gene>
    <name evidence="11" type="ORF">IE077_002383</name>
</gene>
<evidence type="ECO:0000313" key="12">
    <source>
        <dbReference type="Proteomes" id="UP000823046"/>
    </source>
</evidence>
<keyword evidence="12" id="KW-1185">Reference proteome</keyword>
<name>A0ABQ7JG32_9APIC</name>
<feature type="domain" description="Methionyl/Leucyl tRNA synthetase" evidence="10">
    <location>
        <begin position="221"/>
        <end position="343"/>
    </location>
</feature>
<accession>A0ABQ7JG32</accession>
<evidence type="ECO:0000256" key="3">
    <source>
        <dbReference type="ARBA" id="ARBA00022598"/>
    </source>
</evidence>
<dbReference type="PANTHER" id="PTHR43740">
    <property type="entry name" value="LEUCYL-TRNA SYNTHETASE"/>
    <property type="match status" value="1"/>
</dbReference>
<protein>
    <recommendedName>
        <fullName evidence="2">leucine--tRNA ligase</fullName>
        <ecNumber evidence="2">6.1.1.4</ecNumber>
    </recommendedName>
</protein>
<evidence type="ECO:0000259" key="10">
    <source>
        <dbReference type="Pfam" id="PF09334"/>
    </source>
</evidence>
<evidence type="ECO:0000313" key="11">
    <source>
        <dbReference type="EMBL" id="KAF8822839.1"/>
    </source>
</evidence>
<dbReference type="InterPro" id="IPR015413">
    <property type="entry name" value="Methionyl/Leucyl_tRNA_Synth"/>
</dbReference>
<dbReference type="EC" id="6.1.1.4" evidence="2"/>
<comment type="caution">
    <text evidence="11">The sequence shown here is derived from an EMBL/GenBank/DDBJ whole genome shotgun (WGS) entry which is preliminary data.</text>
</comment>
<dbReference type="SUPFAM" id="SSF52374">
    <property type="entry name" value="Nucleotidylyl transferase"/>
    <property type="match status" value="1"/>
</dbReference>
<dbReference type="Proteomes" id="UP000823046">
    <property type="component" value="Unassembled WGS sequence"/>
</dbReference>
<dbReference type="EMBL" id="JADAQX010000020">
    <property type="protein sequence ID" value="KAF8822839.1"/>
    <property type="molecule type" value="Genomic_DNA"/>
</dbReference>
<evidence type="ECO:0000256" key="5">
    <source>
        <dbReference type="ARBA" id="ARBA00022840"/>
    </source>
</evidence>
<keyword evidence="4 8" id="KW-0547">Nucleotide-binding</keyword>
<proteinExistence type="inferred from homology"/>
<evidence type="ECO:0000256" key="6">
    <source>
        <dbReference type="ARBA" id="ARBA00022917"/>
    </source>
</evidence>
<dbReference type="Gene3D" id="1.10.730.10">
    <property type="entry name" value="Isoleucyl-tRNA Synthetase, Domain 1"/>
    <property type="match status" value="1"/>
</dbReference>
<dbReference type="InterPro" id="IPR014729">
    <property type="entry name" value="Rossmann-like_a/b/a_fold"/>
</dbReference>
<keyword evidence="5 8" id="KW-0067">ATP-binding</keyword>
<keyword evidence="6 8" id="KW-0648">Protein biosynthesis</keyword>
<dbReference type="PANTHER" id="PTHR43740:SF2">
    <property type="entry name" value="LEUCINE--TRNA LIGASE, MITOCHONDRIAL"/>
    <property type="match status" value="1"/>
</dbReference>
<dbReference type="PROSITE" id="PS00178">
    <property type="entry name" value="AA_TRNA_LIGASE_I"/>
    <property type="match status" value="1"/>
</dbReference>
<evidence type="ECO:0000256" key="7">
    <source>
        <dbReference type="ARBA" id="ARBA00023146"/>
    </source>
</evidence>
<evidence type="ECO:0000256" key="4">
    <source>
        <dbReference type="ARBA" id="ARBA00022741"/>
    </source>
</evidence>
<dbReference type="Gene3D" id="3.40.50.620">
    <property type="entry name" value="HUPs"/>
    <property type="match status" value="1"/>
</dbReference>
<evidence type="ECO:0000256" key="2">
    <source>
        <dbReference type="ARBA" id="ARBA00013164"/>
    </source>
</evidence>
<keyword evidence="9" id="KW-0812">Transmembrane</keyword>
<feature type="transmembrane region" description="Helical" evidence="9">
    <location>
        <begin position="12"/>
        <end position="30"/>
    </location>
</feature>
<dbReference type="Pfam" id="PF09334">
    <property type="entry name" value="tRNA-synt_1g"/>
    <property type="match status" value="1"/>
</dbReference>
<reference evidence="11 12" key="1">
    <citation type="journal article" date="2020" name="bioRxiv">
        <title>Metabolic contributions of an alphaproteobacterial endosymbiont in the apicomplexan Cardiosporidium cionae.</title>
        <authorList>
            <person name="Hunter E.S."/>
            <person name="Paight C.J."/>
            <person name="Lane C.E."/>
        </authorList>
    </citation>
    <scope>NUCLEOTIDE SEQUENCE [LARGE SCALE GENOMIC DNA]</scope>
    <source>
        <strain evidence="11">ESH_2018</strain>
    </source>
</reference>
<dbReference type="InterPro" id="IPR002302">
    <property type="entry name" value="Leu-tRNA-ligase"/>
</dbReference>
<feature type="non-terminal residue" evidence="11">
    <location>
        <position position="1"/>
    </location>
</feature>
<keyword evidence="9" id="KW-1133">Transmembrane helix</keyword>
<evidence type="ECO:0000256" key="8">
    <source>
        <dbReference type="RuleBase" id="RU363039"/>
    </source>
</evidence>
<sequence length="368" mass="42226">KSMNASRPVSNTVLYFQICLICTLLYALHLSSDSINVCGRKVDKYLLRPDHGAFVVPSTDNVHNSAWRKYKGHWDVLGRRNLASLLPQIAKIRGIRPIAFLPRSISIAAAKNYLFLHFFMHPGYQYVPAIPSFRANTGSLGKRLHLTSKEKEASTTSIIAQARRYVDGGACPDDGNISCSDTFYPFSTIESKWQEVWDEKQMYKTPVEKFPKKPKFYVLDMFPYPSGEGLHIGHCKGYTATDVLARMKRMQGFNVLHPMGWDAFGLPAEQFALKTGTPPFVSTKRNVHIFKNQLKRMGFSYDWDREICTADPQYYKWTQWMFLKLFERKMAYLSKRPVLWCPDLVSKTCLENIIDKADWESTSVFVVA</sequence>
<keyword evidence="3 8" id="KW-0436">Ligase</keyword>
<keyword evidence="7 8" id="KW-0030">Aminoacyl-tRNA synthetase</keyword>
<organism evidence="11 12">
    <name type="scientific">Cardiosporidium cionae</name>
    <dbReference type="NCBI Taxonomy" id="476202"/>
    <lineage>
        <taxon>Eukaryota</taxon>
        <taxon>Sar</taxon>
        <taxon>Alveolata</taxon>
        <taxon>Apicomplexa</taxon>
        <taxon>Aconoidasida</taxon>
        <taxon>Nephromycida</taxon>
        <taxon>Cardiosporidium</taxon>
    </lineage>
</organism>
<evidence type="ECO:0000256" key="9">
    <source>
        <dbReference type="SAM" id="Phobius"/>
    </source>
</evidence>
<comment type="similarity">
    <text evidence="1 8">Belongs to the class-I aminoacyl-tRNA synthetase family.</text>
</comment>
<keyword evidence="9" id="KW-0472">Membrane</keyword>
<evidence type="ECO:0000256" key="1">
    <source>
        <dbReference type="ARBA" id="ARBA00005594"/>
    </source>
</evidence>